<dbReference type="Proteomes" id="UP000515211">
    <property type="component" value="Chromosome 10"/>
</dbReference>
<feature type="region of interest" description="Disordered" evidence="1">
    <location>
        <begin position="73"/>
        <end position="166"/>
    </location>
</feature>
<dbReference type="Pfam" id="PF03004">
    <property type="entry name" value="Transposase_24"/>
    <property type="match status" value="1"/>
</dbReference>
<proteinExistence type="predicted"/>
<feature type="compositionally biased region" description="Polar residues" evidence="1">
    <location>
        <begin position="106"/>
        <end position="122"/>
    </location>
</feature>
<dbReference type="InterPro" id="IPR004252">
    <property type="entry name" value="Probable_transposase_24"/>
</dbReference>
<sequence>MAKRKRLRSSLRLASQQHGDVLASTTKAPTRYLRPDQVPLPPVQAPTNSLPANEATQQATVMAKRKRLRSSLKLASQQHGGVPASTTKVPTRYLRPDQVPMPPVQAPTNSSPANEALQQASAMAQVKRLRSSLRLATQQQSDGPPPMAKAPSHSLRPDQAPLPSVPTPIAPDQVPLSPVQTPVNCFPANEDPQHALDQPTDSKVARGRSVGRESTVGWNVEIIDSENVHKKIKIKVKEVSNLPRGERIIVEFDDQGSAYGQAQGLLAGYCGILAANCNLFPISFEKWLGKTGMPKTYKDKCFDTLIKPRFYFRTSESIAYRYCNQSIAKKWATSRQRIWNEFYDPAQSRDEIVENVPVGIQRDQWTAFVDYRLKPSTMKLCRKNKENRSKQTIPHTCGAKPNSRRRHELLLETGEAPSRARMYIETHKRKNGSFVNDEARAVVEQIKLNMKQSNIHESQVSPDDAVGKVLGPEHSGRVRCMGMGAAPTNTFRNVRRSRLTGIVVPSSDVAGSSSPTYTNLRHRMTQLEIKVQGLTNVIKAYIISKEGKIPEELAGYFPSEIEPDDVGSESTPRLDARRSATSSSEGSNSNNEAL</sequence>
<feature type="region of interest" description="Disordered" evidence="1">
    <location>
        <begin position="1"/>
        <end position="42"/>
    </location>
</feature>
<dbReference type="KEGG" id="adu:107471598"/>
<dbReference type="PANTHER" id="PTHR33144">
    <property type="entry name" value="OS10G0409366 PROTEIN-RELATED"/>
    <property type="match status" value="1"/>
</dbReference>
<reference evidence="2" key="1">
    <citation type="journal article" date="2016" name="Nat. Genet.">
        <title>The genome sequences of Arachis duranensis and Arachis ipaensis, the diploid ancestors of cultivated peanut.</title>
        <authorList>
            <person name="Bertioli D.J."/>
            <person name="Cannon S.B."/>
            <person name="Froenicke L."/>
            <person name="Huang G."/>
            <person name="Farmer A.D."/>
            <person name="Cannon E.K."/>
            <person name="Liu X."/>
            <person name="Gao D."/>
            <person name="Clevenger J."/>
            <person name="Dash S."/>
            <person name="Ren L."/>
            <person name="Moretzsohn M.C."/>
            <person name="Shirasawa K."/>
            <person name="Huang W."/>
            <person name="Vidigal B."/>
            <person name="Abernathy B."/>
            <person name="Chu Y."/>
            <person name="Niederhuth C.E."/>
            <person name="Umale P."/>
            <person name="Araujo A.C."/>
            <person name="Kozik A."/>
            <person name="Kim K.D."/>
            <person name="Burow M.D."/>
            <person name="Varshney R.K."/>
            <person name="Wang X."/>
            <person name="Zhang X."/>
            <person name="Barkley N."/>
            <person name="Guimaraes P.M."/>
            <person name="Isobe S."/>
            <person name="Guo B."/>
            <person name="Liao B."/>
            <person name="Stalker H.T."/>
            <person name="Schmitz R.J."/>
            <person name="Scheffler B.E."/>
            <person name="Leal-Bertioli S.C."/>
            <person name="Xun X."/>
            <person name="Jackson S.A."/>
            <person name="Michelmore R."/>
            <person name="Ozias-Akins P."/>
        </authorList>
    </citation>
    <scope>NUCLEOTIDE SEQUENCE [LARGE SCALE GENOMIC DNA]</scope>
    <source>
        <strain evidence="2">cv. V14167</strain>
    </source>
</reference>
<reference evidence="3" key="2">
    <citation type="submission" date="2022-04" db="UniProtKB">
        <authorList>
            <consortium name="RefSeq"/>
        </authorList>
    </citation>
    <scope>IDENTIFICATION</scope>
    <source>
        <tissue evidence="3">Whole plant</tissue>
    </source>
</reference>
<evidence type="ECO:0000256" key="1">
    <source>
        <dbReference type="SAM" id="MobiDB-lite"/>
    </source>
</evidence>
<accession>A0A6P4CA81</accession>
<dbReference type="AlphaFoldDB" id="A0A6P4CA81"/>
<dbReference type="RefSeq" id="XP_015946576.1">
    <property type="nucleotide sequence ID" value="XM_016091090.3"/>
</dbReference>
<protein>
    <submittedName>
        <fullName evidence="3">Uncharacterized protein LOC107471598</fullName>
    </submittedName>
</protein>
<feature type="compositionally biased region" description="Polar residues" evidence="1">
    <location>
        <begin position="73"/>
        <end position="89"/>
    </location>
</feature>
<keyword evidence="2" id="KW-1185">Reference proteome</keyword>
<feature type="compositionally biased region" description="Low complexity" evidence="1">
    <location>
        <begin position="579"/>
        <end position="594"/>
    </location>
</feature>
<feature type="region of interest" description="Disordered" evidence="1">
    <location>
        <begin position="190"/>
        <end position="209"/>
    </location>
</feature>
<evidence type="ECO:0000313" key="2">
    <source>
        <dbReference type="Proteomes" id="UP000515211"/>
    </source>
</evidence>
<dbReference type="GeneID" id="107471598"/>
<evidence type="ECO:0000313" key="3">
    <source>
        <dbReference type="RefSeq" id="XP_015946576.1"/>
    </source>
</evidence>
<feature type="region of interest" description="Disordered" evidence="1">
    <location>
        <begin position="555"/>
        <end position="594"/>
    </location>
</feature>
<dbReference type="RefSeq" id="XP_015946576.1">
    <property type="nucleotide sequence ID" value="XM_016091090.2"/>
</dbReference>
<dbReference type="OrthoDB" id="1430750at2759"/>
<name>A0A6P4CA81_ARADU</name>
<organism evidence="3">
    <name type="scientific">Arachis duranensis</name>
    <name type="common">Wild peanut</name>
    <dbReference type="NCBI Taxonomy" id="130453"/>
    <lineage>
        <taxon>Eukaryota</taxon>
        <taxon>Viridiplantae</taxon>
        <taxon>Streptophyta</taxon>
        <taxon>Embryophyta</taxon>
        <taxon>Tracheophyta</taxon>
        <taxon>Spermatophyta</taxon>
        <taxon>Magnoliopsida</taxon>
        <taxon>eudicotyledons</taxon>
        <taxon>Gunneridae</taxon>
        <taxon>Pentapetalae</taxon>
        <taxon>rosids</taxon>
        <taxon>fabids</taxon>
        <taxon>Fabales</taxon>
        <taxon>Fabaceae</taxon>
        <taxon>Papilionoideae</taxon>
        <taxon>50 kb inversion clade</taxon>
        <taxon>dalbergioids sensu lato</taxon>
        <taxon>Dalbergieae</taxon>
        <taxon>Pterocarpus clade</taxon>
        <taxon>Arachis</taxon>
    </lineage>
</organism>
<gene>
    <name evidence="3" type="primary">LOC107471598</name>
</gene>
<dbReference type="PANTHER" id="PTHR33144:SF45">
    <property type="entry name" value="TRANSPOSASE TNP1_EN_SPM-LIKE DOMAIN-CONTAINING PROTEIN"/>
    <property type="match status" value="1"/>
</dbReference>